<evidence type="ECO:0000313" key="7">
    <source>
        <dbReference type="EMBL" id="ETN43380.1"/>
    </source>
</evidence>
<dbReference type="GO" id="GO:0003779">
    <property type="term" value="F:actin binding"/>
    <property type="evidence" value="ECO:0007669"/>
    <property type="project" value="EnsemblFungi"/>
</dbReference>
<evidence type="ECO:0000256" key="4">
    <source>
        <dbReference type="RuleBase" id="RU000647"/>
    </source>
</evidence>
<dbReference type="InterPro" id="IPR036223">
    <property type="entry name" value="CAP_C_sf"/>
</dbReference>
<feature type="compositionally biased region" description="Polar residues" evidence="5">
    <location>
        <begin position="310"/>
        <end position="319"/>
    </location>
</feature>
<dbReference type="GO" id="GO:0010619">
    <property type="term" value="P:adenylate cyclase-activating glucose-activated G protein-coupled receptor signaling pathway"/>
    <property type="evidence" value="ECO:0007669"/>
    <property type="project" value="EnsemblFungi"/>
</dbReference>
<dbReference type="InterPro" id="IPR006599">
    <property type="entry name" value="CARP_motif"/>
</dbReference>
<dbReference type="AlphaFoldDB" id="W2S479"/>
<dbReference type="InterPro" id="IPR017901">
    <property type="entry name" value="C-CAP_CF_C-like"/>
</dbReference>
<dbReference type="FunFam" id="2.160.20.70:FF:000008">
    <property type="entry name" value="Adenylyl cyclase-associated protein"/>
    <property type="match status" value="1"/>
</dbReference>
<dbReference type="VEuPathDB" id="FungiDB:HMPREF1541_02539"/>
<name>W2S479_CYPE1</name>
<evidence type="ECO:0000256" key="2">
    <source>
        <dbReference type="ARBA" id="ARBA00054756"/>
    </source>
</evidence>
<dbReference type="GO" id="GO:0030308">
    <property type="term" value="P:negative regulation of cell growth"/>
    <property type="evidence" value="ECO:0007669"/>
    <property type="project" value="EnsemblFungi"/>
</dbReference>
<dbReference type="GO" id="GO:0051014">
    <property type="term" value="P:actin filament severing"/>
    <property type="evidence" value="ECO:0007669"/>
    <property type="project" value="EnsemblFungi"/>
</dbReference>
<dbReference type="PANTHER" id="PTHR10652:SF0">
    <property type="entry name" value="ADENYLYL CYCLASE-ASSOCIATED PROTEIN"/>
    <property type="match status" value="1"/>
</dbReference>
<dbReference type="GO" id="GO:0008179">
    <property type="term" value="F:adenylate cyclase binding"/>
    <property type="evidence" value="ECO:0007669"/>
    <property type="project" value="EnsemblFungi"/>
</dbReference>
<dbReference type="FunFam" id="1.25.40.330:FF:000001">
    <property type="entry name" value="Adenylyl cyclase-associated protein"/>
    <property type="match status" value="1"/>
</dbReference>
<comment type="function">
    <text evidence="2">The N-terminal domain binds to adenylyl cyclase, thereby enabling adenylyl cyclase to be activated by upstream regulatory signals, such as Ras. The C-terminal domain is required for normal cellular morphology and growth control.</text>
</comment>
<evidence type="ECO:0000256" key="1">
    <source>
        <dbReference type="ARBA" id="ARBA00007659"/>
    </source>
</evidence>
<dbReference type="InterPro" id="IPR013992">
    <property type="entry name" value="Adenylate_cyclase-assoc_CAP_N"/>
</dbReference>
<dbReference type="OrthoDB" id="77251at2759"/>
<feature type="compositionally biased region" description="Pro residues" evidence="5">
    <location>
        <begin position="284"/>
        <end position="293"/>
    </location>
</feature>
<feature type="compositionally biased region" description="Polar residues" evidence="5">
    <location>
        <begin position="253"/>
        <end position="265"/>
    </location>
</feature>
<evidence type="ECO:0000256" key="5">
    <source>
        <dbReference type="SAM" id="MobiDB-lite"/>
    </source>
</evidence>
<dbReference type="GO" id="GO:0031138">
    <property type="term" value="P:negative regulation of conjugation with cellular fusion"/>
    <property type="evidence" value="ECO:0007669"/>
    <property type="project" value="EnsemblFungi"/>
</dbReference>
<feature type="compositionally biased region" description="Pro residues" evidence="5">
    <location>
        <begin position="266"/>
        <end position="276"/>
    </location>
</feature>
<dbReference type="HOGENOM" id="CLU_015780_1_0_1"/>
<dbReference type="Gene3D" id="2.160.20.70">
    <property type="match status" value="1"/>
</dbReference>
<dbReference type="SMART" id="SM00673">
    <property type="entry name" value="CARP"/>
    <property type="match status" value="2"/>
</dbReference>
<dbReference type="GO" id="GO:0042802">
    <property type="term" value="F:identical protein binding"/>
    <property type="evidence" value="ECO:0007669"/>
    <property type="project" value="EnsemblFungi"/>
</dbReference>
<dbReference type="PROSITE" id="PS01088">
    <property type="entry name" value="CAP_1"/>
    <property type="match status" value="1"/>
</dbReference>
<organism evidence="7 8">
    <name type="scientific">Cyphellophora europaea (strain CBS 101466)</name>
    <name type="common">Phialophora europaea</name>
    <dbReference type="NCBI Taxonomy" id="1220924"/>
    <lineage>
        <taxon>Eukaryota</taxon>
        <taxon>Fungi</taxon>
        <taxon>Dikarya</taxon>
        <taxon>Ascomycota</taxon>
        <taxon>Pezizomycotina</taxon>
        <taxon>Eurotiomycetes</taxon>
        <taxon>Chaetothyriomycetidae</taxon>
        <taxon>Chaetothyriales</taxon>
        <taxon>Cyphellophoraceae</taxon>
        <taxon>Cyphellophora</taxon>
    </lineage>
</organism>
<dbReference type="InParanoid" id="W2S479"/>
<dbReference type="GO" id="GO:0019933">
    <property type="term" value="P:cAMP-mediated signaling"/>
    <property type="evidence" value="ECO:0007669"/>
    <property type="project" value="TreeGrafter"/>
</dbReference>
<dbReference type="Pfam" id="PF21938">
    <property type="entry name" value="CAP_N"/>
    <property type="match status" value="1"/>
</dbReference>
<comment type="similarity">
    <text evidence="1 4">Belongs to the CAP family.</text>
</comment>
<accession>W2S479</accession>
<dbReference type="STRING" id="1220924.W2S479"/>
<reference evidence="7 8" key="1">
    <citation type="submission" date="2013-03" db="EMBL/GenBank/DDBJ databases">
        <title>The Genome Sequence of Phialophora europaea CBS 101466.</title>
        <authorList>
            <consortium name="The Broad Institute Genomics Platform"/>
            <person name="Cuomo C."/>
            <person name="de Hoog S."/>
            <person name="Gorbushina A."/>
            <person name="Walker B."/>
            <person name="Young S.K."/>
            <person name="Zeng Q."/>
            <person name="Gargeya S."/>
            <person name="Fitzgerald M."/>
            <person name="Haas B."/>
            <person name="Abouelleil A."/>
            <person name="Allen A.W."/>
            <person name="Alvarado L."/>
            <person name="Arachchi H.M."/>
            <person name="Berlin A.M."/>
            <person name="Chapman S.B."/>
            <person name="Gainer-Dewar J."/>
            <person name="Goldberg J."/>
            <person name="Griggs A."/>
            <person name="Gujja S."/>
            <person name="Hansen M."/>
            <person name="Howarth C."/>
            <person name="Imamovic A."/>
            <person name="Ireland A."/>
            <person name="Larimer J."/>
            <person name="McCowan C."/>
            <person name="Murphy C."/>
            <person name="Pearson M."/>
            <person name="Poon T.W."/>
            <person name="Priest M."/>
            <person name="Roberts A."/>
            <person name="Saif S."/>
            <person name="Shea T."/>
            <person name="Sisk P."/>
            <person name="Sykes S."/>
            <person name="Wortman J."/>
            <person name="Nusbaum C."/>
            <person name="Birren B."/>
        </authorList>
    </citation>
    <scope>NUCLEOTIDE SEQUENCE [LARGE SCALE GENOMIC DNA]</scope>
    <source>
        <strain evidence="7 8">CBS 101466</strain>
    </source>
</reference>
<dbReference type="GO" id="GO:0046579">
    <property type="term" value="P:positive regulation of Ras protein signal transduction"/>
    <property type="evidence" value="ECO:0007669"/>
    <property type="project" value="EnsemblFungi"/>
</dbReference>
<evidence type="ECO:0000313" key="8">
    <source>
        <dbReference type="Proteomes" id="UP000030752"/>
    </source>
</evidence>
<dbReference type="SUPFAM" id="SSF101278">
    <property type="entry name" value="N-terminal domain of adenylylcyclase associated protein, CAP"/>
    <property type="match status" value="1"/>
</dbReference>
<dbReference type="GO" id="GO:0000935">
    <property type="term" value="C:division septum"/>
    <property type="evidence" value="ECO:0007669"/>
    <property type="project" value="EnsemblFungi"/>
</dbReference>
<dbReference type="InterPro" id="IPR016098">
    <property type="entry name" value="CAP/MinC_C"/>
</dbReference>
<dbReference type="InterPro" id="IPR001837">
    <property type="entry name" value="Adenylate_cyclase-assoc_CAP"/>
</dbReference>
<dbReference type="RefSeq" id="XP_008715116.1">
    <property type="nucleotide sequence ID" value="XM_008716894.1"/>
</dbReference>
<dbReference type="InterPro" id="IPR018106">
    <property type="entry name" value="CAP_CS_N"/>
</dbReference>
<feature type="compositionally biased region" description="Low complexity" evidence="5">
    <location>
        <begin position="346"/>
        <end position="355"/>
    </location>
</feature>
<dbReference type="GO" id="GO:0007265">
    <property type="term" value="P:Ras protein signal transduction"/>
    <property type="evidence" value="ECO:0007669"/>
    <property type="project" value="EnsemblFungi"/>
</dbReference>
<dbReference type="InterPro" id="IPR053950">
    <property type="entry name" value="CAP_N"/>
</dbReference>
<keyword evidence="8" id="KW-1185">Reference proteome</keyword>
<protein>
    <recommendedName>
        <fullName evidence="3 4">Adenylyl cyclase-associated protein</fullName>
    </recommendedName>
</protein>
<sequence length="539" mass="57117">MASQGSMNNLTTLIKRLEAATSRLEDIATSADGSSALTNGAAGASQTAAAAVPLPEAPSAPAPPQEPLPRSIEEFDKLIEDDVTAFVTASGKIGGLVEEQAKAVRSAFEAERTYLLVTTKAKKPDTDPPELMTELHRWTSNVDEIRMANRASPLFTHLSAVAEGILALAWIVEKRPADFVGETLGGAQYYGNKILKEYKDKDKSHVEYIQAYYKVFRSLVTYVKEHFATGLTWNQKNGIDCLEALQQVQCGGTATPKASAQQSSGGPPPPPPPPLPTFDDSGAPAPPPPPPGAAPAAKSGGGDMGAVFDQINSGASVTSHLKKVDKSQMTHKNPALRASAPVPERTSSQSSSTTSRGKSPLPNKKPDSMRSKKPGKKELDGSKWIIENFDNTGNDIIQVKAELNHSILISRCNKAVIKVDGKANAISIDNCTGLSIVVDSLVSSLDVIKSPKFAVQVDGFLPTILLDQVDGAQVYLSTASLGTEIFSSKCSNINIVVPPTDEEGGDEGDSKEFAVPEQIRTVVTKNGKGLQSEIVEHAG</sequence>
<dbReference type="GO" id="GO:0030836">
    <property type="term" value="P:positive regulation of actin filament depolymerization"/>
    <property type="evidence" value="ECO:0007669"/>
    <property type="project" value="EnsemblFungi"/>
</dbReference>
<dbReference type="GO" id="GO:0030042">
    <property type="term" value="P:actin filament depolymerization"/>
    <property type="evidence" value="ECO:0007669"/>
    <property type="project" value="EnsemblFungi"/>
</dbReference>
<dbReference type="SUPFAM" id="SSF69340">
    <property type="entry name" value="C-terminal domain of adenylylcyclase associated protein"/>
    <property type="match status" value="1"/>
</dbReference>
<dbReference type="Gene3D" id="1.25.40.330">
    <property type="entry name" value="Adenylate cyclase-associated CAP, N-terminal domain"/>
    <property type="match status" value="1"/>
</dbReference>
<dbReference type="GO" id="GO:0030479">
    <property type="term" value="C:actin cortical patch"/>
    <property type="evidence" value="ECO:0007669"/>
    <property type="project" value="EnsemblFungi"/>
</dbReference>
<dbReference type="InterPro" id="IPR036222">
    <property type="entry name" value="CAP_N_sf"/>
</dbReference>
<gene>
    <name evidence="7" type="ORF">HMPREF1541_02539</name>
</gene>
<dbReference type="FunCoup" id="W2S479">
    <property type="interactions" value="729"/>
</dbReference>
<dbReference type="PANTHER" id="PTHR10652">
    <property type="entry name" value="ADENYLYL CYCLASE-ASSOCIATED PROTEIN"/>
    <property type="match status" value="1"/>
</dbReference>
<proteinExistence type="inferred from homology"/>
<dbReference type="Pfam" id="PF01213">
    <property type="entry name" value="CAP_N-CM"/>
    <property type="match status" value="1"/>
</dbReference>
<feature type="compositionally biased region" description="Basic and acidic residues" evidence="5">
    <location>
        <begin position="364"/>
        <end position="377"/>
    </location>
</feature>
<dbReference type="InterPro" id="IPR013912">
    <property type="entry name" value="Adenylate_cyclase-assoc_CAP_C"/>
</dbReference>
<dbReference type="EMBL" id="KB822718">
    <property type="protein sequence ID" value="ETN43380.1"/>
    <property type="molecule type" value="Genomic_DNA"/>
</dbReference>
<dbReference type="GO" id="GO:0030833">
    <property type="term" value="P:regulation of actin filament polymerization"/>
    <property type="evidence" value="ECO:0007669"/>
    <property type="project" value="EnsemblFungi"/>
</dbReference>
<feature type="region of interest" description="Disordered" evidence="5">
    <location>
        <begin position="253"/>
        <end position="377"/>
    </location>
</feature>
<dbReference type="PROSITE" id="PS51329">
    <property type="entry name" value="C_CAP_COFACTOR_C"/>
    <property type="match status" value="1"/>
</dbReference>
<dbReference type="GeneID" id="19969878"/>
<feature type="domain" description="C-CAP/cofactor C-like" evidence="6">
    <location>
        <begin position="374"/>
        <end position="515"/>
    </location>
</feature>
<dbReference type="eggNOG" id="KOG2675">
    <property type="taxonomic scope" value="Eukaryota"/>
</dbReference>
<dbReference type="Proteomes" id="UP000030752">
    <property type="component" value="Unassembled WGS sequence"/>
</dbReference>
<dbReference type="GO" id="GO:0035838">
    <property type="term" value="C:growing cell tip"/>
    <property type="evidence" value="ECO:0007669"/>
    <property type="project" value="EnsemblFungi"/>
</dbReference>
<dbReference type="GO" id="GO:0090141">
    <property type="term" value="P:positive regulation of mitochondrial fission"/>
    <property type="evidence" value="ECO:0007669"/>
    <property type="project" value="EnsemblFungi"/>
</dbReference>
<evidence type="ECO:0000256" key="3">
    <source>
        <dbReference type="ARBA" id="ARBA00072052"/>
    </source>
</evidence>
<dbReference type="Pfam" id="PF08603">
    <property type="entry name" value="CAP_C"/>
    <property type="match status" value="1"/>
</dbReference>
<evidence type="ECO:0000259" key="6">
    <source>
        <dbReference type="PROSITE" id="PS51329"/>
    </source>
</evidence>